<evidence type="ECO:0000313" key="3">
    <source>
        <dbReference type="Proteomes" id="UP000004470"/>
    </source>
</evidence>
<name>E0NEL6_PEDAC</name>
<protein>
    <submittedName>
        <fullName evidence="2">ROK family protein</fullName>
        <ecNumber evidence="2">2.7.1.-</ecNumber>
    </submittedName>
</protein>
<dbReference type="CDD" id="cd24152">
    <property type="entry name" value="ASKHA_NBD_ROK-like"/>
    <property type="match status" value="1"/>
</dbReference>
<comment type="caution">
    <text evidence="2">The sequence shown here is derived from an EMBL/GenBank/DDBJ whole genome shotgun (WGS) entry which is preliminary data.</text>
</comment>
<dbReference type="AlphaFoldDB" id="E0NEL6"/>
<evidence type="ECO:0000256" key="1">
    <source>
        <dbReference type="ARBA" id="ARBA00006479"/>
    </source>
</evidence>
<dbReference type="eggNOG" id="COG1940">
    <property type="taxonomic scope" value="Bacteria"/>
</dbReference>
<dbReference type="GO" id="GO:0016740">
    <property type="term" value="F:transferase activity"/>
    <property type="evidence" value="ECO:0007669"/>
    <property type="project" value="UniProtKB-KW"/>
</dbReference>
<evidence type="ECO:0000313" key="2">
    <source>
        <dbReference type="EMBL" id="EFL96027.1"/>
    </source>
</evidence>
<comment type="similarity">
    <text evidence="1">Belongs to the ROK (NagC/XylR) family.</text>
</comment>
<dbReference type="Pfam" id="PF00480">
    <property type="entry name" value="ROK"/>
    <property type="match status" value="1"/>
</dbReference>
<dbReference type="SUPFAM" id="SSF53067">
    <property type="entry name" value="Actin-like ATPase domain"/>
    <property type="match status" value="1"/>
</dbReference>
<keyword evidence="2" id="KW-0808">Transferase</keyword>
<organism evidence="2 3">
    <name type="scientific">Pediococcus acidilactici DSM 20284</name>
    <dbReference type="NCBI Taxonomy" id="862514"/>
    <lineage>
        <taxon>Bacteria</taxon>
        <taxon>Bacillati</taxon>
        <taxon>Bacillota</taxon>
        <taxon>Bacilli</taxon>
        <taxon>Lactobacillales</taxon>
        <taxon>Lactobacillaceae</taxon>
        <taxon>Pediococcus</taxon>
        <taxon>Pediococcus acidilactici group</taxon>
    </lineage>
</organism>
<dbReference type="RefSeq" id="WP_002831279.1">
    <property type="nucleotide sequence ID" value="NZ_GL397067.1"/>
</dbReference>
<dbReference type="EC" id="2.7.1.-" evidence="2"/>
<reference evidence="2" key="1">
    <citation type="submission" date="2010-07" db="EMBL/GenBank/DDBJ databases">
        <authorList>
            <person name="Muzny D."/>
            <person name="Qin X."/>
            <person name="Deng J."/>
            <person name="Jiang H."/>
            <person name="Liu Y."/>
            <person name="Qu J."/>
            <person name="Song X.-Z."/>
            <person name="Zhang L."/>
            <person name="Thornton R."/>
            <person name="Coyle M."/>
            <person name="Francisco L."/>
            <person name="Jackson L."/>
            <person name="Javaid M."/>
            <person name="Korchina V."/>
            <person name="Kovar C."/>
            <person name="Mata R."/>
            <person name="Mathew T."/>
            <person name="Ngo R."/>
            <person name="Nguyen L."/>
            <person name="Nguyen N."/>
            <person name="Okwuonu G."/>
            <person name="Ongeri F."/>
            <person name="Pham C."/>
            <person name="Simmons D."/>
            <person name="Wilczek-Boney K."/>
            <person name="Hale W."/>
            <person name="Jakkamsetti A."/>
            <person name="Pham P."/>
            <person name="Ruth R."/>
            <person name="San Lucas F."/>
            <person name="Warren J."/>
            <person name="Zhang J."/>
            <person name="Zhao Z."/>
            <person name="Zhou C."/>
            <person name="Zhu D."/>
            <person name="Lee S."/>
            <person name="Bess C."/>
            <person name="Blankenburg K."/>
            <person name="Forbes L."/>
            <person name="Fu Q."/>
            <person name="Gubbala S."/>
            <person name="Hirani K."/>
            <person name="Jayaseelan J.C."/>
            <person name="Lara F."/>
            <person name="Munidasa M."/>
            <person name="Palculict T."/>
            <person name="Patil S."/>
            <person name="Pu L.-L."/>
            <person name="Saada N."/>
            <person name="Tang L."/>
            <person name="Weissenberger G."/>
            <person name="Zhu Y."/>
            <person name="Hemphill L."/>
            <person name="Shang Y."/>
            <person name="Youmans B."/>
            <person name="Ayvaz T."/>
            <person name="Ross M."/>
            <person name="Santibanez J."/>
            <person name="Aqrawi P."/>
            <person name="Gross S."/>
            <person name="Joshi V."/>
            <person name="Fowler G."/>
            <person name="Nazareth L."/>
            <person name="Reid J."/>
            <person name="Worley K."/>
            <person name="Petrosino J."/>
            <person name="Highlander S."/>
            <person name="Gibbs R."/>
        </authorList>
    </citation>
    <scope>NUCLEOTIDE SEQUENCE [LARGE SCALE GENOMIC DNA]</scope>
    <source>
        <strain evidence="2">DSM 20284</strain>
    </source>
</reference>
<dbReference type="EMBL" id="AEEG01000002">
    <property type="protein sequence ID" value="EFL96027.1"/>
    <property type="molecule type" value="Genomic_DNA"/>
</dbReference>
<proteinExistence type="inferred from homology"/>
<dbReference type="InterPro" id="IPR043129">
    <property type="entry name" value="ATPase_NBD"/>
</dbReference>
<dbReference type="HOGENOM" id="CLU_036604_0_2_9"/>
<dbReference type="InterPro" id="IPR000600">
    <property type="entry name" value="ROK"/>
</dbReference>
<dbReference type="Proteomes" id="UP000004470">
    <property type="component" value="Unassembled WGS sequence"/>
</dbReference>
<dbReference type="PANTHER" id="PTHR18964:SF170">
    <property type="entry name" value="SUGAR KINASE"/>
    <property type="match status" value="1"/>
</dbReference>
<keyword evidence="3" id="KW-1185">Reference proteome</keyword>
<sequence length="292" mass="31187">MKNLITIDVGGTSIKYGLWHEEDQRLSDQGQVATPAKLTDFYQVLQTISAKFTNVAGVGMSIPGAVDQNTGVIGGISALPYIHNFPIQKVLEVKLGLPVAMENDANCAALAEVALGAAKDMQNVLFVVIGTGVGGAVVVDRKIVHGHQLYGGEFGMMLGLDNQQLSTVGTAVKVAERYNAQKGTQWTGQQVFELATKGDQSAITEVQKMYANLAHVIYNIQFSTDPEAIIIGGGISANREFINGLNQTLSDLVGQLNDNSITSQEIPITPQVIAAQMHNDANLVGAAYNFYH</sequence>
<gene>
    <name evidence="2" type="ORF">HMPREF0623_0078</name>
</gene>
<dbReference type="PANTHER" id="PTHR18964">
    <property type="entry name" value="ROK (REPRESSOR, ORF, KINASE) FAMILY"/>
    <property type="match status" value="1"/>
</dbReference>
<accession>E0NEL6</accession>
<dbReference type="Gene3D" id="3.30.420.40">
    <property type="match status" value="2"/>
</dbReference>